<evidence type="ECO:0000256" key="6">
    <source>
        <dbReference type="ARBA" id="ARBA00022691"/>
    </source>
</evidence>
<feature type="compositionally biased region" description="Acidic residues" evidence="9">
    <location>
        <begin position="879"/>
        <end position="888"/>
    </location>
</feature>
<dbReference type="GO" id="GO:0005634">
    <property type="term" value="C:nucleus"/>
    <property type="evidence" value="ECO:0007669"/>
    <property type="project" value="UniProtKB-SubCell"/>
</dbReference>
<feature type="compositionally biased region" description="Polar residues" evidence="9">
    <location>
        <begin position="1020"/>
        <end position="1029"/>
    </location>
</feature>
<gene>
    <name evidence="11" type="ORF">A7U60_g6013</name>
</gene>
<evidence type="ECO:0000256" key="4">
    <source>
        <dbReference type="ARBA" id="ARBA00022603"/>
    </source>
</evidence>
<dbReference type="InterPro" id="IPR001214">
    <property type="entry name" value="SET_dom"/>
</dbReference>
<feature type="compositionally biased region" description="Low complexity" evidence="9">
    <location>
        <begin position="416"/>
        <end position="429"/>
    </location>
</feature>
<feature type="region of interest" description="Disordered" evidence="9">
    <location>
        <begin position="927"/>
        <end position="966"/>
    </location>
</feature>
<dbReference type="InterPro" id="IPR039977">
    <property type="entry name" value="Suv4-20/Set9"/>
</dbReference>
<dbReference type="EMBL" id="LNZH02000198">
    <property type="protein sequence ID" value="OCB86840.1"/>
    <property type="molecule type" value="Genomic_DNA"/>
</dbReference>
<feature type="compositionally biased region" description="Basic and acidic residues" evidence="9">
    <location>
        <begin position="339"/>
        <end position="351"/>
    </location>
</feature>
<keyword evidence="12" id="KW-1185">Reference proteome</keyword>
<evidence type="ECO:0000256" key="1">
    <source>
        <dbReference type="ARBA" id="ARBA00004123"/>
    </source>
</evidence>
<feature type="compositionally biased region" description="Polar residues" evidence="9">
    <location>
        <begin position="956"/>
        <end position="966"/>
    </location>
</feature>
<comment type="caution">
    <text evidence="11">The sequence shown here is derived from an EMBL/GenBank/DDBJ whole genome shotgun (WGS) entry which is preliminary data.</text>
</comment>
<feature type="compositionally biased region" description="Low complexity" evidence="9">
    <location>
        <begin position="445"/>
        <end position="462"/>
    </location>
</feature>
<evidence type="ECO:0000256" key="2">
    <source>
        <dbReference type="ARBA" id="ARBA00004286"/>
    </source>
</evidence>
<feature type="domain" description="SET" evidence="10">
    <location>
        <begin position="158"/>
        <end position="280"/>
    </location>
</feature>
<dbReference type="InterPro" id="IPR041938">
    <property type="entry name" value="Hist-Lys_N-MTase_N"/>
</dbReference>
<dbReference type="AlphaFoldDB" id="A0A9Q5HVW4"/>
<keyword evidence="8" id="KW-0539">Nucleus</keyword>
<sequence length="1108" mass="120746">MARKSSKTSCTPGPTVPWVPWKYTKCMNARDLSRDDDYLSHLFIEKISALGAAPLLVHRMDPSRRLPKTDTGAIYSIVQRVRRGIAELVFVIVIDLDAFFHSKVTRTRQNWAIAIKEAVNSLFEIHSVLYFIQDYDQKQINAFATHASRYLELYLPNGSIEIAQTSRYSRITGKNELCILATRPMPAGFLIAELKGSMAELTEEEDKDLKNPSGRADGGRRDFSVIHSKQLKKNHLFLGPARFVNHDCDNNCELFRDGRYITFRTLRPIVVGQEITAHYGEGYFGKNNRHCLCETCERRGRGGFTPQSEENGRSSSNGNCESDSEDDSDSDTSSVMSTDCKEKEEINVNERRTRRGVYRIVQDAGDESEEDNEEESDVLENPREGVDFDNMKLPWQYDPIILPDSQPTAVIEKSSGHGTSGQASSAGSTPFKSVITTRAQKAREASMASSASKARSASVASENSVTPNSVHHLRSRRSATAEISVTPNPSVKPRGRPRKYPLPEESTLQMGAPGECGPSVRGRSTVASKAIAVNNNTAAAGKATSRQKTGPSVPSCLTCSNVLSAEEIEEATSGGGKIGKGKGKCKAIRIEKDCHRCARHFAIWGAAWPLRIPNPDSRCSTTRENTPSDFGDHVSNVTLSDVDRRLTAARFAQLRRVKELEKEREVVAIAAAAAAAAAEASKPATARALLKRKRLDRDTEVGNIVKRRGAIQTVSVRTTQVKVESADEISLDDPATKKGSLCGVPVGECSAKRRKGGRLGMEDEFQQPAGNPPVDEDGDDRRDKTFWPALTPLPPPGDGIKRTGLLTLRPNPNLISRWRASPLRAAYSSSSTPTLVDDDSDGATSDEHPATPENNGARTPEVMENVEEATDIHEHALSSDEDEEMDDDDVKKGAGSTLKGLGLISKPNPLTLAKRVWAPPARIVESDCEDLNSSSSQDMKAKNRKGHDSFEERMVGSSQSGGPIAHTSLSDISIQAFQSKAKKGMFDDFDASSGEEDVILPQPSNSKLYLLQRKAFSTLDSPQTSSQVSMAPDAERCVVTPQPTPPTVTLTTSPSLAKILNEPILTLGRLHSDFLPPSPVPVPSPTLVDAGWDAGEDSDVSVEATTND</sequence>
<protein>
    <recommendedName>
        <fullName evidence="10">SET domain-containing protein</fullName>
    </recommendedName>
</protein>
<dbReference type="Gene3D" id="2.170.270.10">
    <property type="entry name" value="SET domain"/>
    <property type="match status" value="1"/>
</dbReference>
<evidence type="ECO:0000313" key="11">
    <source>
        <dbReference type="EMBL" id="OCB86840.1"/>
    </source>
</evidence>
<evidence type="ECO:0000256" key="3">
    <source>
        <dbReference type="ARBA" id="ARBA00022454"/>
    </source>
</evidence>
<keyword evidence="7" id="KW-0156">Chromatin regulator</keyword>
<dbReference type="GO" id="GO:0042799">
    <property type="term" value="F:histone H4K20 methyltransferase activity"/>
    <property type="evidence" value="ECO:0007669"/>
    <property type="project" value="TreeGrafter"/>
</dbReference>
<dbReference type="OrthoDB" id="6627536at2759"/>
<dbReference type="SUPFAM" id="SSF82199">
    <property type="entry name" value="SET domain"/>
    <property type="match status" value="1"/>
</dbReference>
<evidence type="ECO:0000256" key="7">
    <source>
        <dbReference type="ARBA" id="ARBA00022853"/>
    </source>
</evidence>
<dbReference type="PROSITE" id="PS50280">
    <property type="entry name" value="SET"/>
    <property type="match status" value="1"/>
</dbReference>
<dbReference type="SMART" id="SM00317">
    <property type="entry name" value="SET"/>
    <property type="match status" value="1"/>
</dbReference>
<dbReference type="GO" id="GO:0005694">
    <property type="term" value="C:chromosome"/>
    <property type="evidence" value="ECO:0007669"/>
    <property type="project" value="UniProtKB-SubCell"/>
</dbReference>
<dbReference type="InterPro" id="IPR046341">
    <property type="entry name" value="SET_dom_sf"/>
</dbReference>
<dbReference type="Proteomes" id="UP000757232">
    <property type="component" value="Unassembled WGS sequence"/>
</dbReference>
<dbReference type="Gene3D" id="1.10.10.1700">
    <property type="entry name" value="Histone-lysine N-methyltransferase"/>
    <property type="match status" value="1"/>
</dbReference>
<proteinExistence type="predicted"/>
<evidence type="ECO:0000256" key="9">
    <source>
        <dbReference type="SAM" id="MobiDB-lite"/>
    </source>
</evidence>
<feature type="region of interest" description="Disordered" evidence="9">
    <location>
        <begin position="1020"/>
        <end position="1051"/>
    </location>
</feature>
<evidence type="ECO:0000259" key="10">
    <source>
        <dbReference type="PROSITE" id="PS50280"/>
    </source>
</evidence>
<dbReference type="Pfam" id="PF00856">
    <property type="entry name" value="SET"/>
    <property type="match status" value="1"/>
</dbReference>
<keyword evidence="4" id="KW-0489">Methyltransferase</keyword>
<dbReference type="PANTHER" id="PTHR12977:SF4">
    <property type="entry name" value="HISTONE-LYSINE N-METHYLTRANSFERASE KMT5B"/>
    <property type="match status" value="1"/>
</dbReference>
<feature type="region of interest" description="Disordered" evidence="9">
    <location>
        <begin position="751"/>
        <end position="805"/>
    </location>
</feature>
<evidence type="ECO:0000313" key="12">
    <source>
        <dbReference type="Proteomes" id="UP000757232"/>
    </source>
</evidence>
<keyword evidence="5" id="KW-0808">Transferase</keyword>
<accession>A0A9Q5HVW4</accession>
<name>A0A9Q5HVW4_SANBA</name>
<feature type="compositionally biased region" description="Acidic residues" evidence="9">
    <location>
        <begin position="364"/>
        <end position="378"/>
    </location>
</feature>
<dbReference type="GO" id="GO:0032259">
    <property type="term" value="P:methylation"/>
    <property type="evidence" value="ECO:0007669"/>
    <property type="project" value="UniProtKB-KW"/>
</dbReference>
<keyword evidence="3" id="KW-0158">Chromosome</keyword>
<organism evidence="11 12">
    <name type="scientific">Sanghuangporus baumii</name>
    <name type="common">Phellinus baumii</name>
    <dbReference type="NCBI Taxonomy" id="108892"/>
    <lineage>
        <taxon>Eukaryota</taxon>
        <taxon>Fungi</taxon>
        <taxon>Dikarya</taxon>
        <taxon>Basidiomycota</taxon>
        <taxon>Agaricomycotina</taxon>
        <taxon>Agaricomycetes</taxon>
        <taxon>Hymenochaetales</taxon>
        <taxon>Hymenochaetaceae</taxon>
        <taxon>Sanghuangporus</taxon>
    </lineage>
</organism>
<feature type="region of interest" description="Disordered" evidence="9">
    <location>
        <begin position="302"/>
        <end position="386"/>
    </location>
</feature>
<evidence type="ECO:0000256" key="5">
    <source>
        <dbReference type="ARBA" id="ARBA00022679"/>
    </source>
</evidence>
<dbReference type="CDD" id="cd10524">
    <property type="entry name" value="SET_Suv4-20-like"/>
    <property type="match status" value="1"/>
</dbReference>
<reference evidence="11" key="1">
    <citation type="submission" date="2016-06" db="EMBL/GenBank/DDBJ databases">
        <title>Draft Genome sequence of the fungus Inonotus baumii.</title>
        <authorList>
            <person name="Zhu H."/>
            <person name="Lin W."/>
        </authorList>
    </citation>
    <scope>NUCLEOTIDE SEQUENCE</scope>
    <source>
        <strain evidence="11">821</strain>
    </source>
</reference>
<dbReference type="PANTHER" id="PTHR12977">
    <property type="entry name" value="SUPPRESSOR OF VARIEGATION 4-20-RELATED"/>
    <property type="match status" value="1"/>
</dbReference>
<feature type="region of interest" description="Disordered" evidence="9">
    <location>
        <begin position="825"/>
        <end position="904"/>
    </location>
</feature>
<evidence type="ECO:0000256" key="8">
    <source>
        <dbReference type="ARBA" id="ARBA00023242"/>
    </source>
</evidence>
<feature type="compositionally biased region" description="Polar residues" evidence="9">
    <location>
        <begin position="430"/>
        <end position="439"/>
    </location>
</feature>
<feature type="region of interest" description="Disordered" evidence="9">
    <location>
        <begin position="410"/>
        <end position="522"/>
    </location>
</feature>
<feature type="region of interest" description="Disordered" evidence="9">
    <location>
        <begin position="1081"/>
        <end position="1108"/>
    </location>
</feature>
<comment type="subcellular location">
    <subcellularLocation>
        <location evidence="2">Chromosome</location>
    </subcellularLocation>
    <subcellularLocation>
        <location evidence="1">Nucleus</location>
    </subcellularLocation>
</comment>
<keyword evidence="6" id="KW-0949">S-adenosyl-L-methionine</keyword>